<protein>
    <submittedName>
        <fullName evidence="9">Type VII secretion integral membrane protein EccD</fullName>
    </submittedName>
</protein>
<feature type="transmembrane region" description="Helical" evidence="7">
    <location>
        <begin position="209"/>
        <end position="228"/>
    </location>
</feature>
<dbReference type="InterPro" id="IPR044049">
    <property type="entry name" value="EccD_transm"/>
</dbReference>
<organism evidence="9 10">
    <name type="scientific">Actinoallomurus vinaceus</name>
    <dbReference type="NCBI Taxonomy" id="1080074"/>
    <lineage>
        <taxon>Bacteria</taxon>
        <taxon>Bacillati</taxon>
        <taxon>Actinomycetota</taxon>
        <taxon>Actinomycetes</taxon>
        <taxon>Streptosporangiales</taxon>
        <taxon>Thermomonosporaceae</taxon>
        <taxon>Actinoallomurus</taxon>
    </lineage>
</organism>
<keyword evidence="5 7" id="KW-1133">Transmembrane helix</keyword>
<dbReference type="Gene3D" id="3.10.20.90">
    <property type="entry name" value="Phosphatidylinositol 3-kinase Catalytic Subunit, Chain A, domain 1"/>
    <property type="match status" value="1"/>
</dbReference>
<proteinExistence type="inferred from homology"/>
<evidence type="ECO:0000313" key="9">
    <source>
        <dbReference type="EMBL" id="GAA4640699.1"/>
    </source>
</evidence>
<comment type="caution">
    <text evidence="9">The sequence shown here is derived from an EMBL/GenBank/DDBJ whole genome shotgun (WGS) entry which is preliminary data.</text>
</comment>
<evidence type="ECO:0000259" key="8">
    <source>
        <dbReference type="Pfam" id="PF19053"/>
    </source>
</evidence>
<keyword evidence="4 7" id="KW-0812">Transmembrane</keyword>
<reference evidence="10" key="1">
    <citation type="journal article" date="2019" name="Int. J. Syst. Evol. Microbiol.">
        <title>The Global Catalogue of Microorganisms (GCM) 10K type strain sequencing project: providing services to taxonomists for standard genome sequencing and annotation.</title>
        <authorList>
            <consortium name="The Broad Institute Genomics Platform"/>
            <consortium name="The Broad Institute Genome Sequencing Center for Infectious Disease"/>
            <person name="Wu L."/>
            <person name="Ma J."/>
        </authorList>
    </citation>
    <scope>NUCLEOTIDE SEQUENCE [LARGE SCALE GENOMIC DNA]</scope>
    <source>
        <strain evidence="10">JCM 17939</strain>
    </source>
</reference>
<keyword evidence="6 7" id="KW-0472">Membrane</keyword>
<evidence type="ECO:0000256" key="3">
    <source>
        <dbReference type="ARBA" id="ARBA00022475"/>
    </source>
</evidence>
<dbReference type="NCBIfam" id="TIGR03920">
    <property type="entry name" value="T7SS_EccD"/>
    <property type="match status" value="1"/>
</dbReference>
<dbReference type="PIRSF" id="PIRSF017804">
    <property type="entry name" value="Secretion_EccD1"/>
    <property type="match status" value="1"/>
</dbReference>
<name>A0ABP8UUS3_9ACTN</name>
<accession>A0ABP8UUS3</accession>
<feature type="transmembrane region" description="Helical" evidence="7">
    <location>
        <begin position="147"/>
        <end position="167"/>
    </location>
</feature>
<evidence type="ECO:0000256" key="5">
    <source>
        <dbReference type="ARBA" id="ARBA00022989"/>
    </source>
</evidence>
<sequence length="466" mass="47968">MSTTAGTELSRVTIVAPQRRIDLSLPSDVPLAHMLPTLLRVAGANMADAGLAHSGWVLQRLDDAPFDPGRSLSQLGVRDGEVLYFRPRMAQIPEMSFDDVADVIATGIKDRSDRWRPQSTRSYGLGAAGAALAVGVVAIALSGPPWTAPTIAAGIVAFLLLIGGMAVSRAFGDSGAGAILGYAAVPYGFLAGLLAPARRGIELTQVGAPHLLAAFGAAMLVAVIAAFAVAEGVPVFLGVAIAAAMGAVGSGLSYAFPSLPAPGVAGTVAAVVMAFTALIPTLSFRLARLPLPPVPTSAEDLRRDTELVEGRAVLKRTTEADRYATGLVAAVALVAMGGMLFLATSDKWSGPTTAAAMAVSLLLRGRIFRGRGQRVWMLTAGLIGLGALDIGLALRGDQVSTLAGVLLPLLLLAGVVVGMAMWLPAHRPTPFWGRAGDIVDMIVIIALIPLALAALDIYSTIRGLKG</sequence>
<feature type="transmembrane region" description="Helical" evidence="7">
    <location>
        <begin position="406"/>
        <end position="426"/>
    </location>
</feature>
<evidence type="ECO:0000256" key="7">
    <source>
        <dbReference type="SAM" id="Phobius"/>
    </source>
</evidence>
<dbReference type="Proteomes" id="UP001501442">
    <property type="component" value="Unassembled WGS sequence"/>
</dbReference>
<gene>
    <name evidence="9" type="primary">eccD_2</name>
    <name evidence="9" type="ORF">GCM10023196_107270</name>
</gene>
<dbReference type="InterPro" id="IPR024962">
    <property type="entry name" value="YukD-like"/>
</dbReference>
<feature type="transmembrane region" description="Helical" evidence="7">
    <location>
        <begin position="179"/>
        <end position="197"/>
    </location>
</feature>
<feature type="transmembrane region" description="Helical" evidence="7">
    <location>
        <begin position="375"/>
        <end position="394"/>
    </location>
</feature>
<comment type="subcellular location">
    <subcellularLocation>
        <location evidence="1">Cell membrane</location>
        <topology evidence="1">Multi-pass membrane protein</topology>
    </subcellularLocation>
</comment>
<dbReference type="RefSeq" id="WP_345444567.1">
    <property type="nucleotide sequence ID" value="NZ_BAABHK010000035.1"/>
</dbReference>
<evidence type="ECO:0000256" key="2">
    <source>
        <dbReference type="ARBA" id="ARBA00006162"/>
    </source>
</evidence>
<feature type="transmembrane region" description="Helical" evidence="7">
    <location>
        <begin position="123"/>
        <end position="141"/>
    </location>
</feature>
<dbReference type="Pfam" id="PF08817">
    <property type="entry name" value="YukD"/>
    <property type="match status" value="1"/>
</dbReference>
<feature type="transmembrane region" description="Helical" evidence="7">
    <location>
        <begin position="262"/>
        <end position="282"/>
    </location>
</feature>
<feature type="transmembrane region" description="Helical" evidence="7">
    <location>
        <begin position="438"/>
        <end position="461"/>
    </location>
</feature>
<keyword evidence="3" id="KW-1003">Cell membrane</keyword>
<evidence type="ECO:0000256" key="1">
    <source>
        <dbReference type="ARBA" id="ARBA00004651"/>
    </source>
</evidence>
<evidence type="ECO:0000313" key="10">
    <source>
        <dbReference type="Proteomes" id="UP001501442"/>
    </source>
</evidence>
<dbReference type="InterPro" id="IPR006707">
    <property type="entry name" value="T7SS_EccD"/>
</dbReference>
<evidence type="ECO:0000256" key="6">
    <source>
        <dbReference type="ARBA" id="ARBA00023136"/>
    </source>
</evidence>
<feature type="domain" description="EccD-like transmembrane" evidence="8">
    <location>
        <begin position="120"/>
        <end position="464"/>
    </location>
</feature>
<comment type="similarity">
    <text evidence="2">Belongs to the EccD/Snm4 family.</text>
</comment>
<dbReference type="EMBL" id="BAABHK010000035">
    <property type="protein sequence ID" value="GAA4640699.1"/>
    <property type="molecule type" value="Genomic_DNA"/>
</dbReference>
<feature type="transmembrane region" description="Helical" evidence="7">
    <location>
        <begin position="235"/>
        <end position="256"/>
    </location>
</feature>
<evidence type="ECO:0000256" key="4">
    <source>
        <dbReference type="ARBA" id="ARBA00022692"/>
    </source>
</evidence>
<dbReference type="Pfam" id="PF19053">
    <property type="entry name" value="EccD"/>
    <property type="match status" value="1"/>
</dbReference>
<keyword evidence="10" id="KW-1185">Reference proteome</keyword>
<feature type="transmembrane region" description="Helical" evidence="7">
    <location>
        <begin position="323"/>
        <end position="342"/>
    </location>
</feature>